<dbReference type="EMBL" id="BLIY01000017">
    <property type="protein sequence ID" value="GFE54620.1"/>
    <property type="molecule type" value="Genomic_DNA"/>
</dbReference>
<dbReference type="InterPro" id="IPR051498">
    <property type="entry name" value="Phosducin-like_chap/apop_reg"/>
</dbReference>
<dbReference type="GO" id="GO:0006457">
    <property type="term" value="P:protein folding"/>
    <property type="evidence" value="ECO:0007669"/>
    <property type="project" value="TreeGrafter"/>
</dbReference>
<evidence type="ECO:0008006" key="5">
    <source>
        <dbReference type="Google" id="ProtNLM"/>
    </source>
</evidence>
<dbReference type="PANTHER" id="PTHR45809">
    <property type="entry name" value="VIRAL IAP-ASSOCIATED FACTOR HOMOLOG"/>
    <property type="match status" value="1"/>
</dbReference>
<feature type="compositionally biased region" description="Basic and acidic residues" evidence="2">
    <location>
        <begin position="271"/>
        <end position="287"/>
    </location>
</feature>
<sequence>MSTTHPTNITTEWDDLQRKHGNLPKLEVEETNEVRDARLVEVAELELLREARLEAWKKKVQARAQTTFGSPVAITEETFVQEVTNASKATDGSSQDNMDDSSARDTPSTTSAQPDLLSTAGKYIPLLLLDERTESVYLQRAWVELARRYPSIKFTMGSVSRILRCENKNISPPSSLLLYFGGKCIMQKPAVSILKGMTYDLTDTRVECRVADALELVLNSVSGHVGFLVQRDVRADSDSDSDEDDDERGGLRSAGKAFKRDFLSKITGGKMRRDRDSDSESDRENRGKTYTSWVLDRAIG</sequence>
<organism evidence="3 4">
    <name type="scientific">Babesia ovis</name>
    <dbReference type="NCBI Taxonomy" id="5869"/>
    <lineage>
        <taxon>Eukaryota</taxon>
        <taxon>Sar</taxon>
        <taxon>Alveolata</taxon>
        <taxon>Apicomplexa</taxon>
        <taxon>Aconoidasida</taxon>
        <taxon>Piroplasmida</taxon>
        <taxon>Babesiidae</taxon>
        <taxon>Babesia</taxon>
    </lineage>
</organism>
<evidence type="ECO:0000256" key="1">
    <source>
        <dbReference type="ARBA" id="ARBA00009686"/>
    </source>
</evidence>
<comment type="similarity">
    <text evidence="1">Belongs to the phosducin family.</text>
</comment>
<dbReference type="Gene3D" id="3.40.30.10">
    <property type="entry name" value="Glutaredoxin"/>
    <property type="match status" value="1"/>
</dbReference>
<feature type="region of interest" description="Disordered" evidence="2">
    <location>
        <begin position="85"/>
        <end position="115"/>
    </location>
</feature>
<evidence type="ECO:0000256" key="2">
    <source>
        <dbReference type="SAM" id="MobiDB-lite"/>
    </source>
</evidence>
<dbReference type="AlphaFoldDB" id="A0A9W5TBU9"/>
<evidence type="ECO:0000313" key="4">
    <source>
        <dbReference type="Proteomes" id="UP001057455"/>
    </source>
</evidence>
<comment type="caution">
    <text evidence="3">The sequence shown here is derived from an EMBL/GenBank/DDBJ whole genome shotgun (WGS) entry which is preliminary data.</text>
</comment>
<dbReference type="PANTHER" id="PTHR45809:SF3">
    <property type="entry name" value="VIRAL IAP-ASSOCIATED FACTOR HOMOLOG"/>
    <property type="match status" value="1"/>
</dbReference>
<feature type="compositionally biased region" description="Polar residues" evidence="2">
    <location>
        <begin position="85"/>
        <end position="96"/>
    </location>
</feature>
<feature type="compositionally biased region" description="Polar residues" evidence="2">
    <location>
        <begin position="104"/>
        <end position="113"/>
    </location>
</feature>
<protein>
    <recommendedName>
        <fullName evidence="5">Phosducin thioredoxin-like domain-containing protein</fullName>
    </recommendedName>
</protein>
<evidence type="ECO:0000313" key="3">
    <source>
        <dbReference type="EMBL" id="GFE54620.1"/>
    </source>
</evidence>
<dbReference type="InterPro" id="IPR036249">
    <property type="entry name" value="Thioredoxin-like_sf"/>
</dbReference>
<feature type="region of interest" description="Disordered" evidence="2">
    <location>
        <begin position="236"/>
        <end position="288"/>
    </location>
</feature>
<name>A0A9W5TBU9_BABOV</name>
<reference evidence="3" key="1">
    <citation type="submission" date="2019-12" db="EMBL/GenBank/DDBJ databases">
        <title>Genome sequence of Babesia ovis.</title>
        <authorList>
            <person name="Yamagishi J."/>
            <person name="Sevinc F."/>
            <person name="Xuan X."/>
        </authorList>
    </citation>
    <scope>NUCLEOTIDE SEQUENCE</scope>
    <source>
        <strain evidence="3">Selcuk</strain>
    </source>
</reference>
<feature type="compositionally biased region" description="Acidic residues" evidence="2">
    <location>
        <begin position="238"/>
        <end position="247"/>
    </location>
</feature>
<dbReference type="OrthoDB" id="45518at2759"/>
<dbReference type="SUPFAM" id="SSF52833">
    <property type="entry name" value="Thioredoxin-like"/>
    <property type="match status" value="1"/>
</dbReference>
<dbReference type="Proteomes" id="UP001057455">
    <property type="component" value="Unassembled WGS sequence"/>
</dbReference>
<keyword evidence="4" id="KW-1185">Reference proteome</keyword>
<accession>A0A9W5TBU9</accession>
<gene>
    <name evidence="3" type="ORF">BaOVIS_020240</name>
</gene>
<proteinExistence type="inferred from homology"/>
<dbReference type="GO" id="GO:0005737">
    <property type="term" value="C:cytoplasm"/>
    <property type="evidence" value="ECO:0007669"/>
    <property type="project" value="TreeGrafter"/>
</dbReference>